<evidence type="ECO:0000313" key="8">
    <source>
        <dbReference type="EMBL" id="OQS03421.1"/>
    </source>
</evidence>
<evidence type="ECO:0000256" key="3">
    <source>
        <dbReference type="ARBA" id="ARBA00022536"/>
    </source>
</evidence>
<keyword evidence="3" id="KW-0245">EGF-like domain</keyword>
<dbReference type="GO" id="GO:0045840">
    <property type="term" value="P:positive regulation of mitotic nuclear division"/>
    <property type="evidence" value="ECO:0007669"/>
    <property type="project" value="TreeGrafter"/>
</dbReference>
<evidence type="ECO:0000256" key="6">
    <source>
        <dbReference type="SAM" id="MobiDB-lite"/>
    </source>
</evidence>
<dbReference type="GO" id="GO:0008284">
    <property type="term" value="P:positive regulation of cell population proliferation"/>
    <property type="evidence" value="ECO:0007669"/>
    <property type="project" value="TreeGrafter"/>
</dbReference>
<dbReference type="PROSITE" id="PS00022">
    <property type="entry name" value="EGF_1"/>
    <property type="match status" value="1"/>
</dbReference>
<dbReference type="AlphaFoldDB" id="A0A1V9ZZQ0"/>
<evidence type="ECO:0000256" key="2">
    <source>
        <dbReference type="ARBA" id="ARBA00022525"/>
    </source>
</evidence>
<comment type="caution">
    <text evidence="8">The sequence shown here is derived from an EMBL/GenBank/DDBJ whole genome shotgun (WGS) entry which is preliminary data.</text>
</comment>
<evidence type="ECO:0000259" key="7">
    <source>
        <dbReference type="PROSITE" id="PS00022"/>
    </source>
</evidence>
<keyword evidence="5" id="KW-1015">Disulfide bond</keyword>
<dbReference type="EMBL" id="JNBS01000902">
    <property type="protein sequence ID" value="OQS03421.1"/>
    <property type="molecule type" value="Genomic_DNA"/>
</dbReference>
<keyword evidence="4" id="KW-0732">Signal</keyword>
<keyword evidence="9" id="KW-1185">Reference proteome</keyword>
<evidence type="ECO:0000256" key="1">
    <source>
        <dbReference type="ARBA" id="ARBA00004613"/>
    </source>
</evidence>
<organism evidence="8 9">
    <name type="scientific">Thraustotheca clavata</name>
    <dbReference type="NCBI Taxonomy" id="74557"/>
    <lineage>
        <taxon>Eukaryota</taxon>
        <taxon>Sar</taxon>
        <taxon>Stramenopiles</taxon>
        <taxon>Oomycota</taxon>
        <taxon>Saprolegniomycetes</taxon>
        <taxon>Saprolegniales</taxon>
        <taxon>Achlyaceae</taxon>
        <taxon>Thraustotheca</taxon>
    </lineage>
</organism>
<evidence type="ECO:0000313" key="9">
    <source>
        <dbReference type="Proteomes" id="UP000243217"/>
    </source>
</evidence>
<accession>A0A1V9ZZQ0</accession>
<keyword evidence="2" id="KW-0964">Secreted</keyword>
<feature type="domain" description="EGF-like" evidence="7">
    <location>
        <begin position="230"/>
        <end position="241"/>
    </location>
</feature>
<sequence length="392" mass="40541">MYLRYNGLSDTLNRLACACGVHAATNCFSQSTSSNASLTGQTTVFCGNDTTSIPTGSGTAVVSMTCPSSSRRRLDTSSPSSQISFSQYSIASYNQMYEPYCASNAQNPLAIISTSGVIYGQLLGPGQGIMSSSSFNNISICLSIDSNIRQWPAFDTLDVAVLQSNSLVPTNTASFSVANGAQLCFTVTQNGVYFPIRRASGATSSTTCSLSCNSKGGSCVYDATTQQSECLCNCGYSGSLCETGCLNSCSGQGTCYKGTCYCNTGYAGADCSNFNCPADSNNRPCFNNGVCTSTGCVCNSNYQGTACDTPSFALLNGSAPQDFVSTYVASTTTMTLPPDSSTPSPTTASAGSGTTSAPTTTEVKTPTPTKGSSISTTPMLLLQLLLALVHLL</sequence>
<dbReference type="PANTHER" id="PTHR10740">
    <property type="entry name" value="TRANSFORMING GROWTH FACTOR ALPHA"/>
    <property type="match status" value="1"/>
</dbReference>
<evidence type="ECO:0000256" key="4">
    <source>
        <dbReference type="ARBA" id="ARBA00022729"/>
    </source>
</evidence>
<dbReference type="Gene3D" id="2.10.25.10">
    <property type="entry name" value="Laminin"/>
    <property type="match status" value="2"/>
</dbReference>
<comment type="subcellular location">
    <subcellularLocation>
        <location evidence="1">Secreted</location>
    </subcellularLocation>
</comment>
<dbReference type="OrthoDB" id="75434at2759"/>
<dbReference type="PANTHER" id="PTHR10740:SF14">
    <property type="entry name" value="EGF-LIKE DOMAIN-CONTAINING PROTEIN"/>
    <property type="match status" value="1"/>
</dbReference>
<evidence type="ECO:0000256" key="5">
    <source>
        <dbReference type="ARBA" id="ARBA00023157"/>
    </source>
</evidence>
<protein>
    <recommendedName>
        <fullName evidence="7">EGF-like domain-containing protein</fullName>
    </recommendedName>
</protein>
<dbReference type="InterPro" id="IPR000742">
    <property type="entry name" value="EGF"/>
</dbReference>
<dbReference type="SMART" id="SM00181">
    <property type="entry name" value="EGF"/>
    <property type="match status" value="3"/>
</dbReference>
<reference evidence="8 9" key="1">
    <citation type="journal article" date="2014" name="Genome Biol. Evol.">
        <title>The secreted proteins of Achlya hypogyna and Thraustotheca clavata identify the ancestral oomycete secretome and reveal gene acquisitions by horizontal gene transfer.</title>
        <authorList>
            <person name="Misner I."/>
            <person name="Blouin N."/>
            <person name="Leonard G."/>
            <person name="Richards T.A."/>
            <person name="Lane C.E."/>
        </authorList>
    </citation>
    <scope>NUCLEOTIDE SEQUENCE [LARGE SCALE GENOMIC DNA]</scope>
    <source>
        <strain evidence="8 9">ATCC 34112</strain>
    </source>
</reference>
<dbReference type="Proteomes" id="UP000243217">
    <property type="component" value="Unassembled WGS sequence"/>
</dbReference>
<dbReference type="Pfam" id="PF23106">
    <property type="entry name" value="EGF_Teneurin"/>
    <property type="match status" value="1"/>
</dbReference>
<name>A0A1V9ZZQ0_9STRA</name>
<dbReference type="GO" id="GO:0005576">
    <property type="term" value="C:extracellular region"/>
    <property type="evidence" value="ECO:0007669"/>
    <property type="project" value="UniProtKB-SubCell"/>
</dbReference>
<gene>
    <name evidence="8" type="ORF">THRCLA_04278</name>
</gene>
<feature type="region of interest" description="Disordered" evidence="6">
    <location>
        <begin position="334"/>
        <end position="374"/>
    </location>
</feature>
<feature type="compositionally biased region" description="Low complexity" evidence="6">
    <location>
        <begin position="334"/>
        <end position="369"/>
    </location>
</feature>
<dbReference type="GO" id="GO:0007173">
    <property type="term" value="P:epidermal growth factor receptor signaling pathway"/>
    <property type="evidence" value="ECO:0007669"/>
    <property type="project" value="TreeGrafter"/>
</dbReference>
<dbReference type="STRING" id="74557.A0A1V9ZZQ0"/>
<proteinExistence type="predicted"/>